<dbReference type="InterPro" id="IPR011047">
    <property type="entry name" value="Quinoprotein_ADH-like_sf"/>
</dbReference>
<dbReference type="PANTHER" id="PTHR34512">
    <property type="entry name" value="CELL SURFACE PROTEIN"/>
    <property type="match status" value="1"/>
</dbReference>
<dbReference type="InterPro" id="IPR015943">
    <property type="entry name" value="WD40/YVTN_repeat-like_dom_sf"/>
</dbReference>
<dbReference type="Proteomes" id="UP000175829">
    <property type="component" value="Unassembled WGS sequence"/>
</dbReference>
<comment type="caution">
    <text evidence="3">The sequence shown here is derived from an EMBL/GenBank/DDBJ whole genome shotgun (WGS) entry which is preliminary data.</text>
</comment>
<feature type="region of interest" description="Disordered" evidence="1">
    <location>
        <begin position="273"/>
        <end position="310"/>
    </location>
</feature>
<dbReference type="SUPFAM" id="SSF50998">
    <property type="entry name" value="Quinoprotein alcohol dehydrogenase-like"/>
    <property type="match status" value="1"/>
</dbReference>
<dbReference type="Pfam" id="PF13360">
    <property type="entry name" value="PQQ_2"/>
    <property type="match status" value="1"/>
</dbReference>
<feature type="region of interest" description="Disordered" evidence="1">
    <location>
        <begin position="168"/>
        <end position="192"/>
    </location>
</feature>
<dbReference type="InterPro" id="IPR002372">
    <property type="entry name" value="PQQ_rpt_dom"/>
</dbReference>
<name>A0A1E7KBT5_9ACTN</name>
<dbReference type="PANTHER" id="PTHR34512:SF30">
    <property type="entry name" value="OUTER MEMBRANE PROTEIN ASSEMBLY FACTOR BAMB"/>
    <property type="match status" value="1"/>
</dbReference>
<organism evidence="3 4">
    <name type="scientific">Streptomyces qinglanensis</name>
    <dbReference type="NCBI Taxonomy" id="943816"/>
    <lineage>
        <taxon>Bacteria</taxon>
        <taxon>Bacillati</taxon>
        <taxon>Actinomycetota</taxon>
        <taxon>Actinomycetes</taxon>
        <taxon>Kitasatosporales</taxon>
        <taxon>Streptomycetaceae</taxon>
        <taxon>Streptomyces</taxon>
    </lineage>
</organism>
<dbReference type="GO" id="GO:0005524">
    <property type="term" value="F:ATP binding"/>
    <property type="evidence" value="ECO:0007669"/>
    <property type="project" value="InterPro"/>
</dbReference>
<dbReference type="InterPro" id="IPR018391">
    <property type="entry name" value="PQQ_b-propeller_rpt"/>
</dbReference>
<dbReference type="SMART" id="SM00564">
    <property type="entry name" value="PQQ"/>
    <property type="match status" value="4"/>
</dbReference>
<dbReference type="InterPro" id="IPR000719">
    <property type="entry name" value="Prot_kinase_dom"/>
</dbReference>
<dbReference type="GO" id="GO:0004672">
    <property type="term" value="F:protein kinase activity"/>
    <property type="evidence" value="ECO:0007669"/>
    <property type="project" value="InterPro"/>
</dbReference>
<reference evidence="3 4" key="1">
    <citation type="journal article" date="2016" name="Front. Microbiol.">
        <title>Comparative Genomics Analysis of Streptomyces Species Reveals Their Adaptation to the Marine Environment and Their Diversity at the Genomic Level.</title>
        <authorList>
            <person name="Tian X."/>
            <person name="Zhang Z."/>
            <person name="Yang T."/>
            <person name="Chen M."/>
            <person name="Li J."/>
            <person name="Chen F."/>
            <person name="Yang J."/>
            <person name="Li W."/>
            <person name="Zhang B."/>
            <person name="Zhang Z."/>
            <person name="Wu J."/>
            <person name="Zhang C."/>
            <person name="Long L."/>
            <person name="Xiao J."/>
        </authorList>
    </citation>
    <scope>NUCLEOTIDE SEQUENCE [LARGE SCALE GENOMIC DNA]</scope>
    <source>
        <strain evidence="3 4">SCSIO M10379</strain>
    </source>
</reference>
<evidence type="ECO:0000259" key="2">
    <source>
        <dbReference type="SMART" id="SM00220"/>
    </source>
</evidence>
<evidence type="ECO:0000313" key="4">
    <source>
        <dbReference type="Proteomes" id="UP000175829"/>
    </source>
</evidence>
<sequence>MQTQGQMAPDLDEYRCVERIDTGGEGVHRWLAVEADGAPSIVMAPDTKRADDPGYRLRFWAEANKSRRLTGRGTAPVRQVSSARAPVPWVAYDCIPALPLTTVLEAHGGCLPEPVVWNLGLPLAEAVLRAHTHGLVHAGIAPQSVLITRQGALLTGYGLVRAAAAEGTRRESVPGVDDGSVPPEQRAGARPRPPGDVYALAYVLLFARAAHCSRKGAATVPGHMLNRCLAADPAQRPRAEELLQALRDAAPPVDRGLPQEIAAALDGQAARLRETTPTAPARIPQQGGGLDDRELATAHGPSTRPASAPSRRALIVTAASATAGLAMGAAGAGACRRYAPARHERAKQSVPGTAPPPIWRHALPDRDPTTSQLLLLSGRTLLVGHKEGTLGIDVYSGKQLWSRDDVLPSRLLDAGHGDALIASGGDQGEFLLLSARSGRIKWREREYMSTEAPASMAGLLAVAGGVVWFVVEDYSSGSSGEVKMAAVAYSLRKRKELWRTSLPSGFVGTSSPPEGRASGPAVLESELLIANTGTGGGENEFAYIALDRRSGRRKWKREYAGIGKESAGLVLPRSGDLLVASTDDGLRGMTLSSGEERWTVEVEGWANAQAALRRDRLYVADKKLTVSAVDIRTGKVPWRTKHANPKSNSTTLSGMTLSASGRTILQSSLSEIDALDSRDGSVLWRFATAGTGETSGNPGNAVASTVGLVIVDNLRSIYALPVD</sequence>
<dbReference type="AlphaFoldDB" id="A0A1E7KBT5"/>
<dbReference type="InterPro" id="IPR011009">
    <property type="entry name" value="Kinase-like_dom_sf"/>
</dbReference>
<dbReference type="PATRIC" id="fig|943816.4.peg.3313"/>
<evidence type="ECO:0000256" key="1">
    <source>
        <dbReference type="SAM" id="MobiDB-lite"/>
    </source>
</evidence>
<dbReference type="SUPFAM" id="SSF56112">
    <property type="entry name" value="Protein kinase-like (PK-like)"/>
    <property type="match status" value="1"/>
</dbReference>
<protein>
    <recommendedName>
        <fullName evidence="2">Protein kinase domain-containing protein</fullName>
    </recommendedName>
</protein>
<accession>A0A1E7KBT5</accession>
<dbReference type="Gene3D" id="1.10.510.10">
    <property type="entry name" value="Transferase(Phosphotransferase) domain 1"/>
    <property type="match status" value="1"/>
</dbReference>
<dbReference type="EMBL" id="LJGV01000022">
    <property type="protein sequence ID" value="OEV01398.1"/>
    <property type="molecule type" value="Genomic_DNA"/>
</dbReference>
<feature type="domain" description="Protein kinase" evidence="2">
    <location>
        <begin position="14"/>
        <end position="253"/>
    </location>
</feature>
<dbReference type="SMART" id="SM00220">
    <property type="entry name" value="S_TKc"/>
    <property type="match status" value="1"/>
</dbReference>
<dbReference type="Gene3D" id="2.130.10.10">
    <property type="entry name" value="YVTN repeat-like/Quinoprotein amine dehydrogenase"/>
    <property type="match status" value="2"/>
</dbReference>
<proteinExistence type="predicted"/>
<gene>
    <name evidence="3" type="ORF">AN217_19060</name>
</gene>
<evidence type="ECO:0000313" key="3">
    <source>
        <dbReference type="EMBL" id="OEV01398.1"/>
    </source>
</evidence>